<accession>A0A816CNS5</accession>
<name>A0A816CNS5_ADIRI</name>
<reference evidence="1" key="1">
    <citation type="submission" date="2021-02" db="EMBL/GenBank/DDBJ databases">
        <authorList>
            <person name="Nowell W R."/>
        </authorList>
    </citation>
    <scope>NUCLEOTIDE SEQUENCE</scope>
</reference>
<comment type="caution">
    <text evidence="1">The sequence shown here is derived from an EMBL/GenBank/DDBJ whole genome shotgun (WGS) entry which is preliminary data.</text>
</comment>
<evidence type="ECO:0000313" key="2">
    <source>
        <dbReference type="Proteomes" id="UP000663828"/>
    </source>
</evidence>
<organism evidence="1 2">
    <name type="scientific">Adineta ricciae</name>
    <name type="common">Rotifer</name>
    <dbReference type="NCBI Taxonomy" id="249248"/>
    <lineage>
        <taxon>Eukaryota</taxon>
        <taxon>Metazoa</taxon>
        <taxon>Spiralia</taxon>
        <taxon>Gnathifera</taxon>
        <taxon>Rotifera</taxon>
        <taxon>Eurotatoria</taxon>
        <taxon>Bdelloidea</taxon>
        <taxon>Adinetida</taxon>
        <taxon>Adinetidae</taxon>
        <taxon>Adineta</taxon>
    </lineage>
</organism>
<protein>
    <submittedName>
        <fullName evidence="1">Uncharacterized protein</fullName>
    </submittedName>
</protein>
<gene>
    <name evidence="1" type="ORF">XAT740_LOCUS50887</name>
</gene>
<dbReference type="AlphaFoldDB" id="A0A816CNS5"/>
<dbReference type="Proteomes" id="UP000663828">
    <property type="component" value="Unassembled WGS sequence"/>
</dbReference>
<proteinExistence type="predicted"/>
<keyword evidence="2" id="KW-1185">Reference proteome</keyword>
<sequence>MTAAASVRDDFSKIKLQLVVKITDFIYKLTNDNGRRSSNGFKSNPTNLTYNPQQFAYCIEYFRNQLVKAQYLFSSLTLSASIGSSTLENIIVKSLSTIDLQQTTSNPQDAQNNEDVNEIKRDISTLEEHVHVLNQRYSNQVPGWQTLDDVAGGATTATTGGDKLPVSDIGLNVQRLGVTPVTQKLSTTSSTTSIERSSFCARLYQKCQVVCCICTPHYL</sequence>
<dbReference type="EMBL" id="CAJNOR010007936">
    <property type="protein sequence ID" value="CAF1625778.1"/>
    <property type="molecule type" value="Genomic_DNA"/>
</dbReference>
<evidence type="ECO:0000313" key="1">
    <source>
        <dbReference type="EMBL" id="CAF1625778.1"/>
    </source>
</evidence>